<keyword evidence="6" id="KW-1133">Transmembrane helix</keyword>
<accession>A0ABZ2LXI7</accession>
<keyword evidence="6" id="KW-0472">Membrane</keyword>
<dbReference type="InterPro" id="IPR008266">
    <property type="entry name" value="Tyr_kinase_AS"/>
</dbReference>
<keyword evidence="1" id="KW-0808">Transferase</keyword>
<dbReference type="SUPFAM" id="SSF56112">
    <property type="entry name" value="Protein kinase-like (PK-like)"/>
    <property type="match status" value="1"/>
</dbReference>
<dbReference type="GO" id="GO:0004674">
    <property type="term" value="F:protein serine/threonine kinase activity"/>
    <property type="evidence" value="ECO:0007669"/>
    <property type="project" value="UniProtKB-KW"/>
</dbReference>
<dbReference type="PANTHER" id="PTHR43289:SF6">
    <property type="entry name" value="SERINE_THREONINE-PROTEIN KINASE NEKL-3"/>
    <property type="match status" value="1"/>
</dbReference>
<evidence type="ECO:0000256" key="3">
    <source>
        <dbReference type="ARBA" id="ARBA00022777"/>
    </source>
</evidence>
<dbReference type="PANTHER" id="PTHR43289">
    <property type="entry name" value="MITOGEN-ACTIVATED PROTEIN KINASE KINASE KINASE 20-RELATED"/>
    <property type="match status" value="1"/>
</dbReference>
<evidence type="ECO:0000256" key="6">
    <source>
        <dbReference type="SAM" id="Phobius"/>
    </source>
</evidence>
<feature type="transmembrane region" description="Helical" evidence="6">
    <location>
        <begin position="422"/>
        <end position="443"/>
    </location>
</feature>
<evidence type="ECO:0000256" key="2">
    <source>
        <dbReference type="ARBA" id="ARBA00022741"/>
    </source>
</evidence>
<organism evidence="8 9">
    <name type="scientific">Pendulispora albinea</name>
    <dbReference type="NCBI Taxonomy" id="2741071"/>
    <lineage>
        <taxon>Bacteria</taxon>
        <taxon>Pseudomonadati</taxon>
        <taxon>Myxococcota</taxon>
        <taxon>Myxococcia</taxon>
        <taxon>Myxococcales</taxon>
        <taxon>Sorangiineae</taxon>
        <taxon>Pendulisporaceae</taxon>
        <taxon>Pendulispora</taxon>
    </lineage>
</organism>
<feature type="region of interest" description="Disordered" evidence="5">
    <location>
        <begin position="447"/>
        <end position="534"/>
    </location>
</feature>
<dbReference type="PROSITE" id="PS00109">
    <property type="entry name" value="PROTEIN_KINASE_TYR"/>
    <property type="match status" value="1"/>
</dbReference>
<keyword evidence="9" id="KW-1185">Reference proteome</keyword>
<keyword evidence="6" id="KW-0812">Transmembrane</keyword>
<dbReference type="Gene3D" id="3.30.200.20">
    <property type="entry name" value="Phosphorylase Kinase, domain 1"/>
    <property type="match status" value="1"/>
</dbReference>
<dbReference type="Proteomes" id="UP001370348">
    <property type="component" value="Chromosome"/>
</dbReference>
<dbReference type="InterPro" id="IPR011009">
    <property type="entry name" value="Kinase-like_dom_sf"/>
</dbReference>
<name>A0ABZ2LXI7_9BACT</name>
<evidence type="ECO:0000256" key="5">
    <source>
        <dbReference type="SAM" id="MobiDB-lite"/>
    </source>
</evidence>
<dbReference type="Gene3D" id="1.10.510.10">
    <property type="entry name" value="Transferase(Phosphotransferase) domain 1"/>
    <property type="match status" value="1"/>
</dbReference>
<protein>
    <submittedName>
        <fullName evidence="8">Serine/threonine protein kinase</fullName>
    </submittedName>
</protein>
<dbReference type="PROSITE" id="PS50011">
    <property type="entry name" value="PROTEIN_KINASE_DOM"/>
    <property type="match status" value="1"/>
</dbReference>
<evidence type="ECO:0000256" key="1">
    <source>
        <dbReference type="ARBA" id="ARBA00022679"/>
    </source>
</evidence>
<dbReference type="EMBL" id="CP089984">
    <property type="protein sequence ID" value="WXB13845.1"/>
    <property type="molecule type" value="Genomic_DNA"/>
</dbReference>
<evidence type="ECO:0000256" key="4">
    <source>
        <dbReference type="ARBA" id="ARBA00022840"/>
    </source>
</evidence>
<dbReference type="Pfam" id="PF00069">
    <property type="entry name" value="Pkinase"/>
    <property type="match status" value="1"/>
</dbReference>
<keyword evidence="4" id="KW-0067">ATP-binding</keyword>
<keyword evidence="2" id="KW-0547">Nucleotide-binding</keyword>
<gene>
    <name evidence="8" type="ORF">LZC94_39175</name>
</gene>
<keyword evidence="3 8" id="KW-0418">Kinase</keyword>
<reference evidence="8 9" key="1">
    <citation type="submission" date="2021-12" db="EMBL/GenBank/DDBJ databases">
        <title>Discovery of the Pendulisporaceae a myxobacterial family with distinct sporulation behavior and unique specialized metabolism.</title>
        <authorList>
            <person name="Garcia R."/>
            <person name="Popoff A."/>
            <person name="Bader C.D."/>
            <person name="Loehr J."/>
            <person name="Walesch S."/>
            <person name="Walt C."/>
            <person name="Boldt J."/>
            <person name="Bunk B."/>
            <person name="Haeckl F.J.F.P.J."/>
            <person name="Gunesch A.P."/>
            <person name="Birkelbach J."/>
            <person name="Nuebel U."/>
            <person name="Pietschmann T."/>
            <person name="Bach T."/>
            <person name="Mueller R."/>
        </authorList>
    </citation>
    <scope>NUCLEOTIDE SEQUENCE [LARGE SCALE GENOMIC DNA]</scope>
    <source>
        <strain evidence="8 9">MSr11954</strain>
    </source>
</reference>
<evidence type="ECO:0000259" key="7">
    <source>
        <dbReference type="PROSITE" id="PS50011"/>
    </source>
</evidence>
<proteinExistence type="predicted"/>
<evidence type="ECO:0000313" key="9">
    <source>
        <dbReference type="Proteomes" id="UP001370348"/>
    </source>
</evidence>
<sequence>MEPRLKLGRYLLYCELAAGGMATVYLGRSVGAAGFGRTVAIKRLHPHLAKDPKLVKGFVDEARLVARVHHPNVVQTLDVVAQDGEIFLVLEYVKGESLGRLIGAASRENVQIPVPVALSIITGVLNGLHAAHEATDERGVPLSMVHRDISPQNILVGVDGTARVCDFGVAKAANRLLGTTRDGQLKGKLPYMAPEQVGGDVSRRTDLYATGVVLWEMLTCYRLFKDDNEMQLLQAILTSNIQPPSVLNPNVPPAVDRIVMKALAGDPRKRYATAHEMAVDIDAYAEVVASPMKVGQWVLGMARAAIASRNGLVAEIESSVDRSVPHEMLALGSSGVHLEAPGVHLEAAGVRRDAAGVPLDAAGVPLDAAGVRRDAAGVHLGDSEPAPAMSPAAEPSSIASVPSLAVRLPARSMAPGSRSVPLWLALSAGALISVVGIVSFVIFQRTSEPSAPKPPEPIVEPSAAPSSTQAEPPPRPPVVPSSSPASPASSSSAAPAPTPSAKTKPTRAKAPAASPPVDKSHPTPGSELAPSQKW</sequence>
<feature type="domain" description="Protein kinase" evidence="7">
    <location>
        <begin position="10"/>
        <end position="285"/>
    </location>
</feature>
<evidence type="ECO:0000313" key="8">
    <source>
        <dbReference type="EMBL" id="WXB13845.1"/>
    </source>
</evidence>
<keyword evidence="8" id="KW-0723">Serine/threonine-protein kinase</keyword>
<dbReference type="CDD" id="cd14014">
    <property type="entry name" value="STKc_PknB_like"/>
    <property type="match status" value="1"/>
</dbReference>
<feature type="compositionally biased region" description="Low complexity" evidence="5">
    <location>
        <begin position="480"/>
        <end position="516"/>
    </location>
</feature>
<dbReference type="InterPro" id="IPR000719">
    <property type="entry name" value="Prot_kinase_dom"/>
</dbReference>
<dbReference type="RefSeq" id="WP_394823461.1">
    <property type="nucleotide sequence ID" value="NZ_CP089984.1"/>
</dbReference>